<accession>A0A1B6D6C9</accession>
<organism evidence="7">
    <name type="scientific">Clastoptera arizonana</name>
    <name type="common">Arizona spittle bug</name>
    <dbReference type="NCBI Taxonomy" id="38151"/>
    <lineage>
        <taxon>Eukaryota</taxon>
        <taxon>Metazoa</taxon>
        <taxon>Ecdysozoa</taxon>
        <taxon>Arthropoda</taxon>
        <taxon>Hexapoda</taxon>
        <taxon>Insecta</taxon>
        <taxon>Pterygota</taxon>
        <taxon>Neoptera</taxon>
        <taxon>Paraneoptera</taxon>
        <taxon>Hemiptera</taxon>
        <taxon>Auchenorrhyncha</taxon>
        <taxon>Cercopoidea</taxon>
        <taxon>Clastopteridae</taxon>
        <taxon>Clastoptera</taxon>
    </lineage>
</organism>
<proteinExistence type="predicted"/>
<dbReference type="GO" id="GO:0005085">
    <property type="term" value="F:guanyl-nucleotide exchange factor activity"/>
    <property type="evidence" value="ECO:0007669"/>
    <property type="project" value="InterPro"/>
</dbReference>
<comment type="subcellular location">
    <subcellularLocation>
        <location evidence="3">Cytoplasm</location>
        <location evidence="3">Cytosol</location>
    </subcellularLocation>
    <subcellularLocation>
        <location evidence="2">Endoplasmic reticulum</location>
    </subcellularLocation>
    <subcellularLocation>
        <location evidence="1">Mitochondrion</location>
    </subcellularLocation>
</comment>
<keyword evidence="6" id="KW-0496">Mitochondrion</keyword>
<evidence type="ECO:0000256" key="2">
    <source>
        <dbReference type="ARBA" id="ARBA00004240"/>
    </source>
</evidence>
<dbReference type="Gene3D" id="1.25.10.10">
    <property type="entry name" value="Leucine-rich Repeat Variant"/>
    <property type="match status" value="1"/>
</dbReference>
<dbReference type="GO" id="GO:0005829">
    <property type="term" value="C:cytosol"/>
    <property type="evidence" value="ECO:0007669"/>
    <property type="project" value="UniProtKB-SubCell"/>
</dbReference>
<keyword evidence="4" id="KW-0963">Cytoplasm</keyword>
<name>A0A1B6D6C9_9HEMI</name>
<dbReference type="InterPro" id="IPR016024">
    <property type="entry name" value="ARM-type_fold"/>
</dbReference>
<dbReference type="SMART" id="SM00185">
    <property type="entry name" value="ARM"/>
    <property type="match status" value="2"/>
</dbReference>
<protein>
    <recommendedName>
        <fullName evidence="8">Armadillo repeat-containing domain-containing protein</fullName>
    </recommendedName>
</protein>
<dbReference type="GO" id="GO:0005783">
    <property type="term" value="C:endoplasmic reticulum"/>
    <property type="evidence" value="ECO:0007669"/>
    <property type="project" value="UniProtKB-SubCell"/>
</dbReference>
<evidence type="ECO:0000256" key="5">
    <source>
        <dbReference type="ARBA" id="ARBA00022824"/>
    </source>
</evidence>
<evidence type="ECO:0000256" key="3">
    <source>
        <dbReference type="ARBA" id="ARBA00004514"/>
    </source>
</evidence>
<evidence type="ECO:0000313" key="7">
    <source>
        <dbReference type="EMBL" id="JAS21244.1"/>
    </source>
</evidence>
<dbReference type="PANTHER" id="PTHR10957">
    <property type="entry name" value="RAP1 GTPASE-GDP DISSOCIATION STIMULATOR 1"/>
    <property type="match status" value="1"/>
</dbReference>
<feature type="non-terminal residue" evidence="7">
    <location>
        <position position="196"/>
    </location>
</feature>
<dbReference type="GO" id="GO:0005739">
    <property type="term" value="C:mitochondrion"/>
    <property type="evidence" value="ECO:0007669"/>
    <property type="project" value="UniProtKB-SubCell"/>
</dbReference>
<dbReference type="InterPro" id="IPR000225">
    <property type="entry name" value="Armadillo"/>
</dbReference>
<gene>
    <name evidence="7" type="ORF">g.23164</name>
</gene>
<sequence>MDNLTQYISNLKIAVDEKSDTVGDVLELIILQVEGPDKDNTNAGELVPVLASMLGTLTNEKFLSKTAMTVAALAKTDSGRNVCCCNALTEPLLHILSSGGSVAVLTQVCRALGNICYENNDGRKLILEADGLSELLKVLERSVSKSNIDNARQLRSCAAGFLLNLIMDQDDLYSKVIDKGIMDVLCSVLELGVSTK</sequence>
<dbReference type="SUPFAM" id="SSF48371">
    <property type="entry name" value="ARM repeat"/>
    <property type="match status" value="1"/>
</dbReference>
<evidence type="ECO:0000256" key="4">
    <source>
        <dbReference type="ARBA" id="ARBA00022490"/>
    </source>
</evidence>
<reference evidence="7" key="1">
    <citation type="submission" date="2015-12" db="EMBL/GenBank/DDBJ databases">
        <title>De novo transcriptome assembly of four potential Pierce s Disease insect vectors from Arizona vineyards.</title>
        <authorList>
            <person name="Tassone E.E."/>
        </authorList>
    </citation>
    <scope>NUCLEOTIDE SEQUENCE</scope>
</reference>
<evidence type="ECO:0000256" key="1">
    <source>
        <dbReference type="ARBA" id="ARBA00004173"/>
    </source>
</evidence>
<dbReference type="InterPro" id="IPR011989">
    <property type="entry name" value="ARM-like"/>
</dbReference>
<keyword evidence="5" id="KW-0256">Endoplasmic reticulum</keyword>
<dbReference type="AlphaFoldDB" id="A0A1B6D6C9"/>
<dbReference type="InterPro" id="IPR040144">
    <property type="entry name" value="RAP1GDS1"/>
</dbReference>
<evidence type="ECO:0008006" key="8">
    <source>
        <dbReference type="Google" id="ProtNLM"/>
    </source>
</evidence>
<dbReference type="EMBL" id="GEDC01016054">
    <property type="protein sequence ID" value="JAS21244.1"/>
    <property type="molecule type" value="Transcribed_RNA"/>
</dbReference>
<evidence type="ECO:0000256" key="6">
    <source>
        <dbReference type="ARBA" id="ARBA00023128"/>
    </source>
</evidence>